<dbReference type="InterPro" id="IPR019533">
    <property type="entry name" value="Peptidase_S26"/>
</dbReference>
<comment type="subcellular location">
    <subcellularLocation>
        <location evidence="2">Endoplasmic reticulum membrane</location>
        <topology evidence="2">Single-pass type II membrane protein</topology>
    </subcellularLocation>
</comment>
<keyword evidence="8" id="KW-0256">Endoplasmic reticulum</keyword>
<keyword evidence="7" id="KW-0812">Transmembrane</keyword>
<evidence type="ECO:0000256" key="5">
    <source>
        <dbReference type="ARBA" id="ARBA00019685"/>
    </source>
</evidence>
<evidence type="ECO:0000256" key="7">
    <source>
        <dbReference type="ARBA" id="ARBA00022692"/>
    </source>
</evidence>
<name>A0AAF0ATZ3_9SCHI</name>
<comment type="similarity">
    <text evidence="3">Belongs to the peptidase S26B family.</text>
</comment>
<keyword evidence="11" id="KW-0472">Membrane</keyword>
<evidence type="ECO:0000256" key="9">
    <source>
        <dbReference type="ARBA" id="ARBA00022968"/>
    </source>
</evidence>
<protein>
    <recommendedName>
        <fullName evidence="5">Signal peptidase complex catalytic subunit SEC11</fullName>
        <ecNumber evidence="4">3.4.21.89</ecNumber>
    </recommendedName>
    <alternativeName>
        <fullName evidence="6">Signal peptidase complex catalytic subunit sec11</fullName>
    </alternativeName>
</protein>
<evidence type="ECO:0000256" key="8">
    <source>
        <dbReference type="ARBA" id="ARBA00022824"/>
    </source>
</evidence>
<evidence type="ECO:0000256" key="3">
    <source>
        <dbReference type="ARBA" id="ARBA00011035"/>
    </source>
</evidence>
<gene>
    <name evidence="14" type="primary">sec11</name>
    <name evidence="14" type="ORF">SOMG_00163</name>
</gene>
<dbReference type="AlphaFoldDB" id="A0AAF0ATZ3"/>
<dbReference type="KEGG" id="som:SOMG_00163"/>
<sequence length="194" mass="22182">MKTKMNFRQVLSQVLNLLLVLSSAFMGYKTLSLMTDCESPVVVVLSESMEPSFRRGDLLFLDNRKPALEKQLEGSDPSLWQKIWYGSSLGIGDIVVYSLPHRPIPIVHRVVKLYESENETKFITKGDNNRIDDVGLFPRTMTYLDREKHVIGVVRGYFPYLGMITIWLTDYPTLKYVLLGALGLLTLFQKEESS</sequence>
<evidence type="ECO:0000256" key="12">
    <source>
        <dbReference type="ARBA" id="ARBA00045533"/>
    </source>
</evidence>
<dbReference type="PRINTS" id="PR00728">
    <property type="entry name" value="SIGNALPTASE"/>
</dbReference>
<dbReference type="Gene3D" id="2.10.109.10">
    <property type="entry name" value="Umud Fragment, subunit A"/>
    <property type="match status" value="1"/>
</dbReference>
<dbReference type="RefSeq" id="XP_056036214.1">
    <property type="nucleotide sequence ID" value="XM_056178959.1"/>
</dbReference>
<reference evidence="14 15" key="1">
    <citation type="journal article" date="2023" name="G3 (Bethesda)">
        <title>A high-quality reference genome for the fission yeast Schizosaccharomyces osmophilus.</title>
        <authorList>
            <person name="Jia G.S."/>
            <person name="Zhang W.C."/>
            <person name="Liang Y."/>
            <person name="Liu X.H."/>
            <person name="Rhind N."/>
            <person name="Pidoux A."/>
            <person name="Brysch-Herzberg M."/>
            <person name="Du L.L."/>
        </authorList>
    </citation>
    <scope>NUCLEOTIDE SEQUENCE [LARGE SCALE GENOMIC DNA]</scope>
    <source>
        <strain evidence="14 15">CBS 15793</strain>
    </source>
</reference>
<evidence type="ECO:0000256" key="4">
    <source>
        <dbReference type="ARBA" id="ARBA00013208"/>
    </source>
</evidence>
<comment type="function">
    <text evidence="12">Catalytic component of the signal peptidase complex (SPC) which catalyzes the cleavage of N-terminal signal sequences from nascent proteins as they are translocated into the lumen of the endoplasmic reticulum. Specifically cleaves N-terminal signal peptides that contain a hydrophobic alpha-helix (h-region) shorter than 18-20 amino acids.</text>
</comment>
<dbReference type="GO" id="GO:0006465">
    <property type="term" value="P:signal peptide processing"/>
    <property type="evidence" value="ECO:0007669"/>
    <property type="project" value="InterPro"/>
</dbReference>
<accession>A0AAF0ATZ3</accession>
<dbReference type="PANTHER" id="PTHR10806">
    <property type="entry name" value="SIGNAL PEPTIDASE COMPLEX CATALYTIC SUBUNIT SEC11"/>
    <property type="match status" value="1"/>
</dbReference>
<dbReference type="GO" id="GO:0009003">
    <property type="term" value="F:signal peptidase activity"/>
    <property type="evidence" value="ECO:0007669"/>
    <property type="project" value="UniProtKB-EC"/>
</dbReference>
<dbReference type="GeneID" id="80873648"/>
<evidence type="ECO:0000313" key="14">
    <source>
        <dbReference type="EMBL" id="WBW71971.1"/>
    </source>
</evidence>
<evidence type="ECO:0000313" key="15">
    <source>
        <dbReference type="Proteomes" id="UP001212411"/>
    </source>
</evidence>
<dbReference type="InterPro" id="IPR001733">
    <property type="entry name" value="Peptidase_S26B"/>
</dbReference>
<dbReference type="InterPro" id="IPR036286">
    <property type="entry name" value="LexA/Signal_pep-like_sf"/>
</dbReference>
<keyword evidence="10" id="KW-1133">Transmembrane helix</keyword>
<dbReference type="GO" id="GO:0005787">
    <property type="term" value="C:signal peptidase complex"/>
    <property type="evidence" value="ECO:0007669"/>
    <property type="project" value="TreeGrafter"/>
</dbReference>
<evidence type="ECO:0000256" key="10">
    <source>
        <dbReference type="ARBA" id="ARBA00022989"/>
    </source>
</evidence>
<dbReference type="EC" id="3.4.21.89" evidence="4"/>
<dbReference type="GO" id="GO:0004252">
    <property type="term" value="F:serine-type endopeptidase activity"/>
    <property type="evidence" value="ECO:0007669"/>
    <property type="project" value="InterPro"/>
</dbReference>
<comment type="subunit">
    <text evidence="13">Component of the signal peptidase complex (SPC) composed of a catalytic subunit SEC11 and three accessory subunits SPC1, SPC2 and SPC3. The complex induces a local thinning of the ER membrane which is used to measure the length of the signal peptide (SP) h-region of protein substrates. This ensures the selectivity of the complex towards h-regions shorter than 18-20 amino acids. SPC associates with the translocon complex.</text>
</comment>
<dbReference type="Proteomes" id="UP001212411">
    <property type="component" value="Chromosome 1"/>
</dbReference>
<dbReference type="SUPFAM" id="SSF51306">
    <property type="entry name" value="LexA/Signal peptidase"/>
    <property type="match status" value="1"/>
</dbReference>
<dbReference type="PANTHER" id="PTHR10806:SF6">
    <property type="entry name" value="SIGNAL PEPTIDASE COMPLEX CATALYTIC SUBUNIT SEC11"/>
    <property type="match status" value="1"/>
</dbReference>
<keyword evidence="15" id="KW-1185">Reference proteome</keyword>
<dbReference type="CDD" id="cd06530">
    <property type="entry name" value="S26_SPase_I"/>
    <property type="match status" value="1"/>
</dbReference>
<evidence type="ECO:0000256" key="11">
    <source>
        <dbReference type="ARBA" id="ARBA00023136"/>
    </source>
</evidence>
<proteinExistence type="inferred from homology"/>
<dbReference type="EMBL" id="CP115611">
    <property type="protein sequence ID" value="WBW71971.1"/>
    <property type="molecule type" value="Genomic_DNA"/>
</dbReference>
<comment type="catalytic activity">
    <reaction evidence="1">
        <text>Cleavage of hydrophobic, N-terminal signal or leader sequences from secreted and periplasmic proteins.</text>
        <dbReference type="EC" id="3.4.21.89"/>
    </reaction>
</comment>
<keyword evidence="9" id="KW-0735">Signal-anchor</keyword>
<evidence type="ECO:0000256" key="2">
    <source>
        <dbReference type="ARBA" id="ARBA00004648"/>
    </source>
</evidence>
<evidence type="ECO:0000256" key="13">
    <source>
        <dbReference type="ARBA" id="ARBA00047037"/>
    </source>
</evidence>
<evidence type="ECO:0000256" key="1">
    <source>
        <dbReference type="ARBA" id="ARBA00000677"/>
    </source>
</evidence>
<evidence type="ECO:0000256" key="6">
    <source>
        <dbReference type="ARBA" id="ARBA00021755"/>
    </source>
</evidence>
<organism evidence="14 15">
    <name type="scientific">Schizosaccharomyces osmophilus</name>
    <dbReference type="NCBI Taxonomy" id="2545709"/>
    <lineage>
        <taxon>Eukaryota</taxon>
        <taxon>Fungi</taxon>
        <taxon>Dikarya</taxon>
        <taxon>Ascomycota</taxon>
        <taxon>Taphrinomycotina</taxon>
        <taxon>Schizosaccharomycetes</taxon>
        <taxon>Schizosaccharomycetales</taxon>
        <taxon>Schizosaccharomycetaceae</taxon>
        <taxon>Schizosaccharomyces</taxon>
    </lineage>
</organism>